<dbReference type="SUPFAM" id="SSF81383">
    <property type="entry name" value="F-box domain"/>
    <property type="match status" value="1"/>
</dbReference>
<dbReference type="InterPro" id="IPR001810">
    <property type="entry name" value="F-box_dom"/>
</dbReference>
<accession>A0ABC8XS77</accession>
<dbReference type="Pfam" id="PF00646">
    <property type="entry name" value="F-box"/>
    <property type="match status" value="1"/>
</dbReference>
<dbReference type="InterPro" id="IPR017451">
    <property type="entry name" value="F-box-assoc_interact_dom"/>
</dbReference>
<protein>
    <recommendedName>
        <fullName evidence="1">F-box domain-containing protein</fullName>
    </recommendedName>
</protein>
<dbReference type="InterPro" id="IPR050796">
    <property type="entry name" value="SCF_F-box_component"/>
</dbReference>
<dbReference type="InterPro" id="IPR036047">
    <property type="entry name" value="F-box-like_dom_sf"/>
</dbReference>
<dbReference type="CDD" id="cd22157">
    <property type="entry name" value="F-box_AtFBW1-like"/>
    <property type="match status" value="1"/>
</dbReference>
<evidence type="ECO:0000313" key="3">
    <source>
        <dbReference type="Proteomes" id="UP001497457"/>
    </source>
</evidence>
<gene>
    <name evidence="2" type="ORF">URODEC1_LOCUS26139</name>
</gene>
<keyword evidence="3" id="KW-1185">Reference proteome</keyword>
<dbReference type="EMBL" id="OZ075125">
    <property type="protein sequence ID" value="CAL4929963.1"/>
    <property type="molecule type" value="Genomic_DNA"/>
</dbReference>
<dbReference type="PANTHER" id="PTHR31672:SF2">
    <property type="entry name" value="F-BOX DOMAIN-CONTAINING PROTEIN"/>
    <property type="match status" value="1"/>
</dbReference>
<proteinExistence type="predicted"/>
<feature type="domain" description="F-box" evidence="1">
    <location>
        <begin position="12"/>
        <end position="54"/>
    </location>
</feature>
<dbReference type="NCBIfam" id="TIGR01640">
    <property type="entry name" value="F_box_assoc_1"/>
    <property type="match status" value="1"/>
</dbReference>
<evidence type="ECO:0000313" key="2">
    <source>
        <dbReference type="EMBL" id="CAL4929963.1"/>
    </source>
</evidence>
<dbReference type="PROSITE" id="PS50181">
    <property type="entry name" value="FBOX"/>
    <property type="match status" value="1"/>
</dbReference>
<dbReference type="AlphaFoldDB" id="A0ABC8XS77"/>
<name>A0ABC8XS77_9POAL</name>
<dbReference type="Pfam" id="PF08268">
    <property type="entry name" value="FBA_3"/>
    <property type="match status" value="1"/>
</dbReference>
<dbReference type="Proteomes" id="UP001497457">
    <property type="component" value="Chromosome 15b"/>
</dbReference>
<sequence>MATRNKRRIVASSSAQELPDEMLTEVFLRLPVKSILRFRAVCRSWAAVLSSEEFCGLQLEKAKAATTPKLFFTAPTTGFDAMALYLGSSSGPDDDLLFTLDDVCGDFVDMTPAPCHGLTLLFDALAPAYYVFNAATRAVTRLPPCQDVYFATAGLGFDAQTKEFKVVRLFIGECFDKQHIKCEIHTLGGKHGDCWRPASQGVPFRFCRAAEGAVCHSKRDKLLPVFAGGFLHWFVHPSFALKRPRAGILSFSVTDETFRWVQSPPFVPPGVRFEVVDGHLGMVREREVSGLHLVELAGQLCILRDLRNASRDCSMLEIWRLEDSGGWSLLHQIDLLQHVARDLIEAPIVKVIGSIGNCISKNKVVIVTSKRKEHVIVEIFYPWKDFKSRRYFLTCTIYSCNIGSVESSLIPPLPVNDMPPTYLEGVLYWMSDPRLGQSYERAIVSLDIATNTFGVVPCPSYIAKWNRSPCRAFVVELEGKLCAVLADQLAKELNIWKVENGRWERTHILQLEGWSSYSLGCAVVVPWAVYPKDGKILLNAGRKLGIYDPARQSIKSLYDLDELLRIKSTTESSGVRAGGRFQIKDKSSDKKWCRAWKPPFQQNKVSDVCATVHSSEEINPSYTEVMPLVPILYEESLASYPLVRKSRWLRR</sequence>
<evidence type="ECO:0000259" key="1">
    <source>
        <dbReference type="PROSITE" id="PS50181"/>
    </source>
</evidence>
<dbReference type="SMART" id="SM00256">
    <property type="entry name" value="FBOX"/>
    <property type="match status" value="1"/>
</dbReference>
<reference evidence="2" key="1">
    <citation type="submission" date="2024-10" db="EMBL/GenBank/DDBJ databases">
        <authorList>
            <person name="Ryan C."/>
        </authorList>
    </citation>
    <scope>NUCLEOTIDE SEQUENCE [LARGE SCALE GENOMIC DNA]</scope>
</reference>
<dbReference type="InterPro" id="IPR013187">
    <property type="entry name" value="F-box-assoc_dom_typ3"/>
</dbReference>
<dbReference type="PANTHER" id="PTHR31672">
    <property type="entry name" value="BNACNNG10540D PROTEIN"/>
    <property type="match status" value="1"/>
</dbReference>
<organism evidence="2 3">
    <name type="scientific">Urochloa decumbens</name>
    <dbReference type="NCBI Taxonomy" id="240449"/>
    <lineage>
        <taxon>Eukaryota</taxon>
        <taxon>Viridiplantae</taxon>
        <taxon>Streptophyta</taxon>
        <taxon>Embryophyta</taxon>
        <taxon>Tracheophyta</taxon>
        <taxon>Spermatophyta</taxon>
        <taxon>Magnoliopsida</taxon>
        <taxon>Liliopsida</taxon>
        <taxon>Poales</taxon>
        <taxon>Poaceae</taxon>
        <taxon>PACMAD clade</taxon>
        <taxon>Panicoideae</taxon>
        <taxon>Panicodae</taxon>
        <taxon>Paniceae</taxon>
        <taxon>Melinidinae</taxon>
        <taxon>Urochloa</taxon>
    </lineage>
</organism>
<dbReference type="Gene3D" id="1.20.1280.50">
    <property type="match status" value="1"/>
</dbReference>